<dbReference type="EMBL" id="FNBL01000012">
    <property type="protein sequence ID" value="SDG12367.1"/>
    <property type="molecule type" value="Genomic_DNA"/>
</dbReference>
<gene>
    <name evidence="1" type="ORF">SAMN04488117_11279</name>
</gene>
<organism evidence="1 2">
    <name type="scientific">Celeribacter baekdonensis</name>
    <dbReference type="NCBI Taxonomy" id="875171"/>
    <lineage>
        <taxon>Bacteria</taxon>
        <taxon>Pseudomonadati</taxon>
        <taxon>Pseudomonadota</taxon>
        <taxon>Alphaproteobacteria</taxon>
        <taxon>Rhodobacterales</taxon>
        <taxon>Roseobacteraceae</taxon>
        <taxon>Celeribacter</taxon>
    </lineage>
</organism>
<protein>
    <submittedName>
        <fullName evidence="1">Uncharacterized protein</fullName>
    </submittedName>
</protein>
<sequence>MPGEKIICIFLMRGLMFLRTSFGNFGSDRFMANCIERSRRENDK</sequence>
<dbReference type="AlphaFoldDB" id="A0A1G7RNL0"/>
<reference evidence="1 2" key="1">
    <citation type="submission" date="2016-10" db="EMBL/GenBank/DDBJ databases">
        <authorList>
            <person name="de Groot N.N."/>
        </authorList>
    </citation>
    <scope>NUCLEOTIDE SEQUENCE [LARGE SCALE GENOMIC DNA]</scope>
    <source>
        <strain evidence="1 2">DSM 27375</strain>
    </source>
</reference>
<dbReference type="Proteomes" id="UP000182284">
    <property type="component" value="Unassembled WGS sequence"/>
</dbReference>
<proteinExistence type="predicted"/>
<accession>A0A1G7RNL0</accession>
<name>A0A1G7RNL0_9RHOB</name>
<evidence type="ECO:0000313" key="1">
    <source>
        <dbReference type="EMBL" id="SDG12367.1"/>
    </source>
</evidence>
<evidence type="ECO:0000313" key="2">
    <source>
        <dbReference type="Proteomes" id="UP000182284"/>
    </source>
</evidence>